<dbReference type="EMBL" id="BK015540">
    <property type="protein sequence ID" value="DAE11953.1"/>
    <property type="molecule type" value="Genomic_DNA"/>
</dbReference>
<name>A0A8S5PZB5_9CAUD</name>
<accession>A0A8S5PZB5</accession>
<evidence type="ECO:0000313" key="1">
    <source>
        <dbReference type="EMBL" id="DAE11953.1"/>
    </source>
</evidence>
<organism evidence="1">
    <name type="scientific">Myoviridae sp. ctBtT5</name>
    <dbReference type="NCBI Taxonomy" id="2825048"/>
    <lineage>
        <taxon>Viruses</taxon>
        <taxon>Duplodnaviria</taxon>
        <taxon>Heunggongvirae</taxon>
        <taxon>Uroviricota</taxon>
        <taxon>Caudoviricetes</taxon>
    </lineage>
</organism>
<protein>
    <submittedName>
        <fullName evidence="1">Uncharacterized protein</fullName>
    </submittedName>
</protein>
<reference evidence="1" key="1">
    <citation type="journal article" date="2021" name="Proc. Natl. Acad. Sci. U.S.A.">
        <title>A Catalog of Tens of Thousands of Viruses from Human Metagenomes Reveals Hidden Associations with Chronic Diseases.</title>
        <authorList>
            <person name="Tisza M.J."/>
            <person name="Buck C.B."/>
        </authorList>
    </citation>
    <scope>NUCLEOTIDE SEQUENCE</scope>
    <source>
        <strain evidence="1">CtBtT5</strain>
    </source>
</reference>
<proteinExistence type="predicted"/>
<sequence length="64" mass="7353">MRGQIIIHLYQPLILFITINSKARTGTADMWILELHLSLVASRFHFGRKQQESSVTVMVDSEHS</sequence>